<feature type="non-terminal residue" evidence="2">
    <location>
        <position position="1"/>
    </location>
</feature>
<feature type="non-terminal residue" evidence="2">
    <location>
        <position position="226"/>
    </location>
</feature>
<sequence>EIIQLAEEEDEVIEHSSEESEGSVFVCCFCLDQFSSHASVSAHQNACIRRFKDSNPGSRTVILGDKTQVNAITKPATTKNCHTTESSALEPDEYSSTSSSDNAPDFLNEMVPPSSAQSLSHIPLLKTLHRNDGKEPSQISASSSAATALINRRPPTTTSVPFVPTLKTRSQKKLDQIMEKHNLRCMMLEECSQMKDVPKNGAWWTRKKRRKYSNEPQHPTMSLSQN</sequence>
<feature type="region of interest" description="Disordered" evidence="1">
    <location>
        <begin position="198"/>
        <end position="226"/>
    </location>
</feature>
<feature type="compositionally biased region" description="Polar residues" evidence="1">
    <location>
        <begin position="74"/>
        <end position="87"/>
    </location>
</feature>
<dbReference type="AlphaFoldDB" id="A0A0B6YT23"/>
<name>A0A0B6YT23_9EUPU</name>
<organism evidence="2">
    <name type="scientific">Arion vulgaris</name>
    <dbReference type="NCBI Taxonomy" id="1028688"/>
    <lineage>
        <taxon>Eukaryota</taxon>
        <taxon>Metazoa</taxon>
        <taxon>Spiralia</taxon>
        <taxon>Lophotrochozoa</taxon>
        <taxon>Mollusca</taxon>
        <taxon>Gastropoda</taxon>
        <taxon>Heterobranchia</taxon>
        <taxon>Euthyneura</taxon>
        <taxon>Panpulmonata</taxon>
        <taxon>Eupulmonata</taxon>
        <taxon>Stylommatophora</taxon>
        <taxon>Helicina</taxon>
        <taxon>Arionoidea</taxon>
        <taxon>Arionidae</taxon>
        <taxon>Arion</taxon>
    </lineage>
</organism>
<accession>A0A0B6YT23</accession>
<gene>
    <name evidence="2" type="primary">ORF35811</name>
</gene>
<proteinExistence type="predicted"/>
<feature type="compositionally biased region" description="Polar residues" evidence="1">
    <location>
        <begin position="214"/>
        <end position="226"/>
    </location>
</feature>
<feature type="region of interest" description="Disordered" evidence="1">
    <location>
        <begin position="131"/>
        <end position="161"/>
    </location>
</feature>
<protein>
    <submittedName>
        <fullName evidence="2">Uncharacterized protein</fullName>
    </submittedName>
</protein>
<feature type="compositionally biased region" description="Low complexity" evidence="1">
    <location>
        <begin position="140"/>
        <end position="161"/>
    </location>
</feature>
<reference evidence="2" key="1">
    <citation type="submission" date="2014-12" db="EMBL/GenBank/DDBJ databases">
        <title>Insight into the proteome of Arion vulgaris.</title>
        <authorList>
            <person name="Aradska J."/>
            <person name="Bulat T."/>
            <person name="Smidak R."/>
            <person name="Sarate P."/>
            <person name="Gangsoo J."/>
            <person name="Sialana F."/>
            <person name="Bilban M."/>
            <person name="Lubec G."/>
        </authorList>
    </citation>
    <scope>NUCLEOTIDE SEQUENCE</scope>
    <source>
        <tissue evidence="2">Skin</tissue>
    </source>
</reference>
<dbReference type="EMBL" id="HACG01012422">
    <property type="protein sequence ID" value="CEK59287.1"/>
    <property type="molecule type" value="Transcribed_RNA"/>
</dbReference>
<feature type="region of interest" description="Disordered" evidence="1">
    <location>
        <begin position="74"/>
        <end position="114"/>
    </location>
</feature>
<evidence type="ECO:0000313" key="2">
    <source>
        <dbReference type="EMBL" id="CEK59287.1"/>
    </source>
</evidence>
<evidence type="ECO:0000256" key="1">
    <source>
        <dbReference type="SAM" id="MobiDB-lite"/>
    </source>
</evidence>